<feature type="compositionally biased region" description="Basic residues" evidence="1">
    <location>
        <begin position="40"/>
        <end position="49"/>
    </location>
</feature>
<feature type="compositionally biased region" description="Polar residues" evidence="1">
    <location>
        <begin position="214"/>
        <end position="227"/>
    </location>
</feature>
<evidence type="ECO:0000313" key="3">
    <source>
        <dbReference type="Proteomes" id="UP001346149"/>
    </source>
</evidence>
<reference evidence="2 3" key="1">
    <citation type="journal article" date="2023" name="Hortic Res">
        <title>Pangenome of water caltrop reveals structural variations and asymmetric subgenome divergence after allopolyploidization.</title>
        <authorList>
            <person name="Zhang X."/>
            <person name="Chen Y."/>
            <person name="Wang L."/>
            <person name="Yuan Y."/>
            <person name="Fang M."/>
            <person name="Shi L."/>
            <person name="Lu R."/>
            <person name="Comes H.P."/>
            <person name="Ma Y."/>
            <person name="Chen Y."/>
            <person name="Huang G."/>
            <person name="Zhou Y."/>
            <person name="Zheng Z."/>
            <person name="Qiu Y."/>
        </authorList>
    </citation>
    <scope>NUCLEOTIDE SEQUENCE [LARGE SCALE GENOMIC DNA]</scope>
    <source>
        <strain evidence="2">F231</strain>
    </source>
</reference>
<dbReference type="Proteomes" id="UP001346149">
    <property type="component" value="Unassembled WGS sequence"/>
</dbReference>
<organism evidence="2 3">
    <name type="scientific">Trapa natans</name>
    <name type="common">Water chestnut</name>
    <dbReference type="NCBI Taxonomy" id="22666"/>
    <lineage>
        <taxon>Eukaryota</taxon>
        <taxon>Viridiplantae</taxon>
        <taxon>Streptophyta</taxon>
        <taxon>Embryophyta</taxon>
        <taxon>Tracheophyta</taxon>
        <taxon>Spermatophyta</taxon>
        <taxon>Magnoliopsida</taxon>
        <taxon>eudicotyledons</taxon>
        <taxon>Gunneridae</taxon>
        <taxon>Pentapetalae</taxon>
        <taxon>rosids</taxon>
        <taxon>malvids</taxon>
        <taxon>Myrtales</taxon>
        <taxon>Lythraceae</taxon>
        <taxon>Trapa</taxon>
    </lineage>
</organism>
<feature type="compositionally biased region" description="Basic and acidic residues" evidence="1">
    <location>
        <begin position="1"/>
        <end position="12"/>
    </location>
</feature>
<feature type="region of interest" description="Disordered" evidence="1">
    <location>
        <begin position="40"/>
        <end position="82"/>
    </location>
</feature>
<sequence length="283" mass="31722">MAEARSPRRSKDLSSPFRQSDKGKSYCILDISKAYKFFTAKRHHDHDRKHKENRDDASKESGSKKKDDERISGSENATTSWEADDPLSYHRYQYNRRDSSVDDSFVFSRRFSFLPECASRRSKTPTPSSSSLSANHRCNPVTNFLSGNAWSLKMKGSMRTAQELSDHPEVDTTPTRCTLERPTTSTSIWRSKSTRSWTRMKTTTGPGPSIPTSFSRSASTRTPTRMTSAAGHIPSTDNHSTPASFSRTVSRTTSSVKRGGSATPIIFSQTAARKKQPPVERKL</sequence>
<feature type="region of interest" description="Disordered" evidence="1">
    <location>
        <begin position="162"/>
        <end position="283"/>
    </location>
</feature>
<accession>A0AAN7MRT4</accession>
<comment type="caution">
    <text evidence="2">The sequence shown here is derived from an EMBL/GenBank/DDBJ whole genome shotgun (WGS) entry which is preliminary data.</text>
</comment>
<keyword evidence="3" id="KW-1185">Reference proteome</keyword>
<proteinExistence type="predicted"/>
<dbReference type="AlphaFoldDB" id="A0AAN7MRT4"/>
<feature type="compositionally biased region" description="Low complexity" evidence="1">
    <location>
        <begin position="246"/>
        <end position="256"/>
    </location>
</feature>
<feature type="compositionally biased region" description="Polar residues" evidence="1">
    <location>
        <begin position="235"/>
        <end position="245"/>
    </location>
</feature>
<name>A0AAN7MRT4_TRANT</name>
<feature type="compositionally biased region" description="Polar residues" evidence="1">
    <location>
        <begin position="172"/>
        <end position="201"/>
    </location>
</feature>
<feature type="compositionally biased region" description="Low complexity" evidence="1">
    <location>
        <begin position="202"/>
        <end position="213"/>
    </location>
</feature>
<protein>
    <submittedName>
        <fullName evidence="2">Uncharacterized protein</fullName>
    </submittedName>
</protein>
<dbReference type="EMBL" id="JAXQNO010000003">
    <property type="protein sequence ID" value="KAK4800590.1"/>
    <property type="molecule type" value="Genomic_DNA"/>
</dbReference>
<gene>
    <name evidence="2" type="ORF">SAY86_021077</name>
</gene>
<feature type="region of interest" description="Disordered" evidence="1">
    <location>
        <begin position="1"/>
        <end position="21"/>
    </location>
</feature>
<evidence type="ECO:0000313" key="2">
    <source>
        <dbReference type="EMBL" id="KAK4800590.1"/>
    </source>
</evidence>
<feature type="compositionally biased region" description="Basic and acidic residues" evidence="1">
    <location>
        <begin position="50"/>
        <end position="72"/>
    </location>
</feature>
<evidence type="ECO:0000256" key="1">
    <source>
        <dbReference type="SAM" id="MobiDB-lite"/>
    </source>
</evidence>